<sequence>MSTDFVTENQRYAKPSRFQVERAPFHTNGNALFLLVKHIPKQSSCKFMSGFRMSPQSVDYLPSTSPSNAVWTAQELQTLQAGLTQFPADQFDNVTRYIKIAAMLPRKCVRDVTYKVKALRSSPGEQALTKRMKIEPYKDLNQPLPATAELEEARFAALLQDNALVINTMRTNLLNGRADENRSQMRKFQANCDTVLAALGEICTSIPPLPLQLDTSLIEEDQCDRSTSSANTSLQNE</sequence>
<evidence type="ECO:0000313" key="1">
    <source>
        <dbReference type="EMBL" id="TDH71996.1"/>
    </source>
</evidence>
<dbReference type="OrthoDB" id="19768at2759"/>
<comment type="caution">
    <text evidence="1">The sequence shown here is derived from an EMBL/GenBank/DDBJ whole genome shotgun (WGS) entry which is preliminary data.</text>
</comment>
<evidence type="ECO:0000313" key="2">
    <source>
        <dbReference type="Proteomes" id="UP000294530"/>
    </source>
</evidence>
<dbReference type="GeneID" id="94346937"/>
<proteinExistence type="predicted"/>
<keyword evidence="2" id="KW-1185">Reference proteome</keyword>
<accession>A0A976NXY9</accession>
<dbReference type="PANTHER" id="PTHR14000:SF1">
    <property type="entry name" value="HISTONE H2A DEUBIQUITINASE (DUF3755)"/>
    <property type="match status" value="1"/>
</dbReference>
<dbReference type="EMBL" id="SHOA02000019">
    <property type="protein sequence ID" value="TDH71996.1"/>
    <property type="molecule type" value="Genomic_DNA"/>
</dbReference>
<dbReference type="Gene3D" id="1.10.10.60">
    <property type="entry name" value="Homeodomain-like"/>
    <property type="match status" value="1"/>
</dbReference>
<reference evidence="1 2" key="1">
    <citation type="journal article" date="2021" name="Genome Biol.">
        <title>AFLAP: assembly-free linkage analysis pipeline using k-mers from genome sequencing data.</title>
        <authorList>
            <person name="Fletcher K."/>
            <person name="Zhang L."/>
            <person name="Gil J."/>
            <person name="Han R."/>
            <person name="Cavanaugh K."/>
            <person name="Michelmore R."/>
        </authorList>
    </citation>
    <scope>NUCLEOTIDE SEQUENCE [LARGE SCALE GENOMIC DNA]</scope>
    <source>
        <strain evidence="1 2">SF5</strain>
    </source>
</reference>
<dbReference type="Proteomes" id="UP000294530">
    <property type="component" value="Unassembled WGS sequence"/>
</dbReference>
<organism evidence="1 2">
    <name type="scientific">Bremia lactucae</name>
    <name type="common">Lettuce downy mildew</name>
    <dbReference type="NCBI Taxonomy" id="4779"/>
    <lineage>
        <taxon>Eukaryota</taxon>
        <taxon>Sar</taxon>
        <taxon>Stramenopiles</taxon>
        <taxon>Oomycota</taxon>
        <taxon>Peronosporomycetes</taxon>
        <taxon>Peronosporales</taxon>
        <taxon>Peronosporaceae</taxon>
        <taxon>Bremia</taxon>
    </lineage>
</organism>
<dbReference type="PANTHER" id="PTHR14000">
    <property type="entry name" value="FINGER CCCH DOMAIN PROTEIN, PUTATIVE (DUF3755)-RELATED"/>
    <property type="match status" value="1"/>
</dbReference>
<dbReference type="AlphaFoldDB" id="A0A976NXY9"/>
<dbReference type="KEGG" id="blac:94346937"/>
<protein>
    <submittedName>
        <fullName evidence="1">Uncharacterized protein</fullName>
    </submittedName>
</protein>
<dbReference type="RefSeq" id="XP_067821495.1">
    <property type="nucleotide sequence ID" value="XM_067961266.1"/>
</dbReference>
<name>A0A976NXY9_BRELC</name>
<gene>
    <name evidence="1" type="ORF">CCR75_003169</name>
</gene>